<dbReference type="OrthoDB" id="8326226at2"/>
<dbReference type="EMBL" id="FOLG01000001">
    <property type="protein sequence ID" value="SFB85669.1"/>
    <property type="molecule type" value="Genomic_DNA"/>
</dbReference>
<organism evidence="1 2">
    <name type="scientific">Tropicimonas isoalkanivorans</name>
    <dbReference type="NCBI Taxonomy" id="441112"/>
    <lineage>
        <taxon>Bacteria</taxon>
        <taxon>Pseudomonadati</taxon>
        <taxon>Pseudomonadota</taxon>
        <taxon>Alphaproteobacteria</taxon>
        <taxon>Rhodobacterales</taxon>
        <taxon>Roseobacteraceae</taxon>
        <taxon>Tropicimonas</taxon>
    </lineage>
</organism>
<dbReference type="Gene3D" id="3.40.50.300">
    <property type="entry name" value="P-loop containing nucleotide triphosphate hydrolases"/>
    <property type="match status" value="1"/>
</dbReference>
<dbReference type="STRING" id="441112.SAMN04488094_101783"/>
<dbReference type="RefSeq" id="WP_093359320.1">
    <property type="nucleotide sequence ID" value="NZ_FOLG01000001.1"/>
</dbReference>
<name>A0A1I1EET5_9RHOB</name>
<keyword evidence="2" id="KW-1185">Reference proteome</keyword>
<reference evidence="1 2" key="1">
    <citation type="submission" date="2016-10" db="EMBL/GenBank/DDBJ databases">
        <authorList>
            <person name="de Groot N.N."/>
        </authorList>
    </citation>
    <scope>NUCLEOTIDE SEQUENCE [LARGE SCALE GENOMIC DNA]</scope>
    <source>
        <strain evidence="1 2">DSM 19548</strain>
    </source>
</reference>
<dbReference type="Proteomes" id="UP000198728">
    <property type="component" value="Unassembled WGS sequence"/>
</dbReference>
<evidence type="ECO:0000313" key="1">
    <source>
        <dbReference type="EMBL" id="SFB85669.1"/>
    </source>
</evidence>
<dbReference type="AlphaFoldDB" id="A0A1I1EET5"/>
<proteinExistence type="predicted"/>
<evidence type="ECO:0008006" key="3">
    <source>
        <dbReference type="Google" id="ProtNLM"/>
    </source>
</evidence>
<accession>A0A1I1EET5</accession>
<dbReference type="SUPFAM" id="SSF53795">
    <property type="entry name" value="PEP carboxykinase-like"/>
    <property type="match status" value="1"/>
</dbReference>
<dbReference type="InterPro" id="IPR027417">
    <property type="entry name" value="P-loop_NTPase"/>
</dbReference>
<gene>
    <name evidence="1" type="ORF">SAMN04488094_101783</name>
</gene>
<evidence type="ECO:0000313" key="2">
    <source>
        <dbReference type="Proteomes" id="UP000198728"/>
    </source>
</evidence>
<protein>
    <recommendedName>
        <fullName evidence="3">Hpr(Ser) kinase/phosphatase</fullName>
    </recommendedName>
</protein>
<sequence length="384" mass="39648">MTLARPISAPARRIPSEAIANVEVLPLGSSLLLRSRGTGASVLSNGDGAAILDGLRLNAPVEDIGQVVSVRSGMAQEASLKLVSETLRRWHDAGLFASPSENPVAAQVPDMREALHQGAYCLGEHGCVVRTPHAFLLAQIDAVVGAYGAEKGLAGVDVIELDGAWGDFRLRRNGAIVATGLDHDQIRHGTLRQVLAALAGRDRVAALLHSACVARHGQGVLLAGATGAGKTTLALALAAAGWQHVGDDLIPLMRDGQTVTAIPTAASVKRPGSWDPAQARAGGTDDIASILGVEFQPPANPARAGRILPVSAIVFPQYISGCTPTTEALSPEQTLVGLLKVGAAPLALSDSLAPLVRLADEVPACRITYPDTDTALHACSGMVI</sequence>